<dbReference type="EMBL" id="FYEK01000012">
    <property type="protein sequence ID" value="SNB60835.1"/>
    <property type="molecule type" value="Genomic_DNA"/>
</dbReference>
<keyword evidence="1" id="KW-1133">Transmembrane helix</keyword>
<dbReference type="Proteomes" id="UP000197025">
    <property type="component" value="Unassembled WGS sequence"/>
</dbReference>
<feature type="transmembrane region" description="Helical" evidence="1">
    <location>
        <begin position="12"/>
        <end position="40"/>
    </location>
</feature>
<organism evidence="2 3">
    <name type="scientific">Thermoflexus hugenholtzii JAD2</name>
    <dbReference type="NCBI Taxonomy" id="877466"/>
    <lineage>
        <taxon>Bacteria</taxon>
        <taxon>Bacillati</taxon>
        <taxon>Chloroflexota</taxon>
        <taxon>Thermoflexia</taxon>
        <taxon>Thermoflexales</taxon>
        <taxon>Thermoflexaceae</taxon>
        <taxon>Thermoflexus</taxon>
    </lineage>
</organism>
<reference evidence="3" key="1">
    <citation type="submission" date="2017-06" db="EMBL/GenBank/DDBJ databases">
        <authorList>
            <person name="Varghese N."/>
            <person name="Submissions S."/>
        </authorList>
    </citation>
    <scope>NUCLEOTIDE SEQUENCE [LARGE SCALE GENOMIC DNA]</scope>
    <source>
        <strain evidence="3">JAD2</strain>
    </source>
</reference>
<dbReference type="AlphaFoldDB" id="A0A212QNB3"/>
<name>A0A212QNB3_9CHLR</name>
<sequence length="43" mass="4375">MGGSGGSGWMRWGMPALLILLGAVLLLLIGIAVGIAAGWIPWV</sequence>
<evidence type="ECO:0000313" key="3">
    <source>
        <dbReference type="Proteomes" id="UP000197025"/>
    </source>
</evidence>
<evidence type="ECO:0000256" key="1">
    <source>
        <dbReference type="SAM" id="Phobius"/>
    </source>
</evidence>
<dbReference type="RefSeq" id="WP_268808063.1">
    <property type="nucleotide sequence ID" value="NZ_FYEK01000012.1"/>
</dbReference>
<protein>
    <submittedName>
        <fullName evidence="2">Uncharacterized protein</fullName>
    </submittedName>
</protein>
<keyword evidence="3" id="KW-1185">Reference proteome</keyword>
<keyword evidence="1" id="KW-0472">Membrane</keyword>
<proteinExistence type="predicted"/>
<accession>A0A212QNB3</accession>
<dbReference type="InParanoid" id="A0A212QNB3"/>
<gene>
    <name evidence="2" type="ORF">SAMN02746019_00026230</name>
</gene>
<evidence type="ECO:0000313" key="2">
    <source>
        <dbReference type="EMBL" id="SNB60835.1"/>
    </source>
</evidence>
<keyword evidence="1" id="KW-0812">Transmembrane</keyword>